<organism evidence="1 2">
    <name type="scientific">Corynebacterium testudinoris</name>
    <dbReference type="NCBI Taxonomy" id="136857"/>
    <lineage>
        <taxon>Bacteria</taxon>
        <taxon>Bacillati</taxon>
        <taxon>Actinomycetota</taxon>
        <taxon>Actinomycetes</taxon>
        <taxon>Mycobacteriales</taxon>
        <taxon>Corynebacteriaceae</taxon>
        <taxon>Corynebacterium</taxon>
    </lineage>
</organism>
<sequence length="87" mass="9514">MRPLSPEQLLLIADEFCEFHRCQVRSFSALVAAAAVPGARLDGVWVHASVSAAAAALQEAVSQLRPLDRHNAEFGALCREVYLHWAT</sequence>
<protein>
    <recommendedName>
        <fullName evidence="3">TetR family transcriptional regulator</fullName>
    </recommendedName>
</protein>
<reference evidence="1 2" key="1">
    <citation type="journal article" date="2015" name="Genome Announc.">
        <title>Complete Genome Sequence of the Type Strain Corynebacterium testudinoris DSM 44614, Recovered from Necrotic Lesions in the Mouth of a Tortoise.</title>
        <authorList>
            <person name="Ruckert C."/>
            <person name="Kriete M."/>
            <person name="Jaenicke S."/>
            <person name="Winkler A."/>
            <person name="Tauch A."/>
        </authorList>
    </citation>
    <scope>NUCLEOTIDE SEQUENCE [LARGE SCALE GENOMIC DNA]</scope>
    <source>
        <strain evidence="1 2">DSM 44614</strain>
    </source>
</reference>
<name>A0A0G3H3Z9_9CORY</name>
<dbReference type="AlphaFoldDB" id="A0A0G3H3Z9"/>
<accession>A0A0G3H3Z9</accession>
<gene>
    <name evidence="1" type="ORF">CTEST_00035</name>
</gene>
<reference evidence="2" key="2">
    <citation type="submission" date="2015-05" db="EMBL/GenBank/DDBJ databases">
        <title>Complete genome sequence of Corynebacterium testudinoris DSM 44614, recovered from necrotic lesions in the mouth of a tortoise.</title>
        <authorList>
            <person name="Ruckert C."/>
            <person name="Albersmeier A."/>
            <person name="Winkler A."/>
            <person name="Tauch A."/>
        </authorList>
    </citation>
    <scope>NUCLEOTIDE SEQUENCE [LARGE SCALE GENOMIC DNA]</scope>
    <source>
        <strain evidence="2">DSM 44614</strain>
    </source>
</reference>
<dbReference type="KEGG" id="cted:CTEST_00035"/>
<dbReference type="Proteomes" id="UP000035540">
    <property type="component" value="Chromosome"/>
</dbReference>
<evidence type="ECO:0000313" key="1">
    <source>
        <dbReference type="EMBL" id="AKK07480.1"/>
    </source>
</evidence>
<dbReference type="EMBL" id="CP011545">
    <property type="protein sequence ID" value="AKK07480.1"/>
    <property type="molecule type" value="Genomic_DNA"/>
</dbReference>
<evidence type="ECO:0000313" key="2">
    <source>
        <dbReference type="Proteomes" id="UP000035540"/>
    </source>
</evidence>
<evidence type="ECO:0008006" key="3">
    <source>
        <dbReference type="Google" id="ProtNLM"/>
    </source>
</evidence>
<dbReference type="STRING" id="136857.CTEST_00035"/>
<dbReference type="RefSeq" id="WP_047251994.1">
    <property type="nucleotide sequence ID" value="NZ_CP011545.1"/>
</dbReference>
<dbReference type="PATRIC" id="fig|136857.5.peg.7"/>
<keyword evidence="2" id="KW-1185">Reference proteome</keyword>
<proteinExistence type="predicted"/>